<feature type="compositionally biased region" description="Basic and acidic residues" evidence="6">
    <location>
        <begin position="176"/>
        <end position="192"/>
    </location>
</feature>
<feature type="domain" description="RING-type" evidence="7">
    <location>
        <begin position="5"/>
        <end position="50"/>
    </location>
</feature>
<organism evidence="8 9">
    <name type="scientific">Lyophyllum shimeji</name>
    <name type="common">Hon-shimeji</name>
    <name type="synonym">Tricholoma shimeji</name>
    <dbReference type="NCBI Taxonomy" id="47721"/>
    <lineage>
        <taxon>Eukaryota</taxon>
        <taxon>Fungi</taxon>
        <taxon>Dikarya</taxon>
        <taxon>Basidiomycota</taxon>
        <taxon>Agaricomycotina</taxon>
        <taxon>Agaricomycetes</taxon>
        <taxon>Agaricomycetidae</taxon>
        <taxon>Agaricales</taxon>
        <taxon>Tricholomatineae</taxon>
        <taxon>Lyophyllaceae</taxon>
        <taxon>Lyophyllum</taxon>
    </lineage>
</organism>
<feature type="region of interest" description="Disordered" evidence="6">
    <location>
        <begin position="259"/>
        <end position="314"/>
    </location>
</feature>
<name>A0A9P3PUS9_LYOSH</name>
<keyword evidence="2 4" id="KW-0863">Zinc-finger</keyword>
<dbReference type="AlphaFoldDB" id="A0A9P3PUS9"/>
<dbReference type="SMART" id="SM00184">
    <property type="entry name" value="RING"/>
    <property type="match status" value="1"/>
</dbReference>
<dbReference type="Proteomes" id="UP001063166">
    <property type="component" value="Unassembled WGS sequence"/>
</dbReference>
<keyword evidence="9" id="KW-1185">Reference proteome</keyword>
<dbReference type="PROSITE" id="PS50089">
    <property type="entry name" value="ZF_RING_2"/>
    <property type="match status" value="1"/>
</dbReference>
<evidence type="ECO:0000256" key="1">
    <source>
        <dbReference type="ARBA" id="ARBA00022723"/>
    </source>
</evidence>
<gene>
    <name evidence="8" type="ORF">LshimejAT787_1002410</name>
</gene>
<feature type="region of interest" description="Disordered" evidence="6">
    <location>
        <begin position="176"/>
        <end position="245"/>
    </location>
</feature>
<dbReference type="GO" id="GO:0008270">
    <property type="term" value="F:zinc ion binding"/>
    <property type="evidence" value="ECO:0007669"/>
    <property type="project" value="UniProtKB-KW"/>
</dbReference>
<dbReference type="EMBL" id="BRPK01000010">
    <property type="protein sequence ID" value="GLB41641.1"/>
    <property type="molecule type" value="Genomic_DNA"/>
</dbReference>
<evidence type="ECO:0000259" key="7">
    <source>
        <dbReference type="PROSITE" id="PS50089"/>
    </source>
</evidence>
<dbReference type="InterPro" id="IPR018957">
    <property type="entry name" value="Znf_C3HC4_RING-type"/>
</dbReference>
<protein>
    <submittedName>
        <fullName evidence="8">RING-type zinc-finger</fullName>
    </submittedName>
</protein>
<feature type="compositionally biased region" description="Polar residues" evidence="6">
    <location>
        <begin position="259"/>
        <end position="274"/>
    </location>
</feature>
<dbReference type="OrthoDB" id="6270329at2759"/>
<evidence type="ECO:0000256" key="3">
    <source>
        <dbReference type="ARBA" id="ARBA00022833"/>
    </source>
</evidence>
<dbReference type="PROSITE" id="PS00518">
    <property type="entry name" value="ZF_RING_1"/>
    <property type="match status" value="1"/>
</dbReference>
<sequence length="314" mass="35055">MSVDCSICLSKVKEPVSIPCGHIYCTRCLADHVNAPNDEDVSKSSCPTCRTPFNTVTPDLTYLPKKYHQYVIPSVRRVYFDTTRQDDLQEKLAAAEAKIKKLERDQETLLRQCERHMAAASAHKAGERVALREADLLRAALNTRERDYAIAKEAADQVYVQVENERDELSRKYQDLKRRHSDLKQKVNEADASKASLSASQRSGRDSSLHSRDASRRPPASLTDDPSDFNFDSDPSSSAAWPAPDVLPCRRRAPVSVSLDPSMSANVSGNTSRANGARVIRPMPVRARMKGRPRPASPPPMFGCFSKRQRLSTE</sequence>
<dbReference type="PANTHER" id="PTHR25465:SF14">
    <property type="entry name" value="E3 UBIQUITIN-PROTEIN LIGASE TRIM65"/>
    <property type="match status" value="1"/>
</dbReference>
<keyword evidence="1" id="KW-0479">Metal-binding</keyword>
<feature type="compositionally biased region" description="Basic and acidic residues" evidence="6">
    <location>
        <begin position="203"/>
        <end position="216"/>
    </location>
</feature>
<feature type="compositionally biased region" description="Low complexity" evidence="6">
    <location>
        <begin position="228"/>
        <end position="244"/>
    </location>
</feature>
<evidence type="ECO:0000256" key="6">
    <source>
        <dbReference type="SAM" id="MobiDB-lite"/>
    </source>
</evidence>
<dbReference type="SUPFAM" id="SSF57850">
    <property type="entry name" value="RING/U-box"/>
    <property type="match status" value="1"/>
</dbReference>
<dbReference type="InterPro" id="IPR017907">
    <property type="entry name" value="Znf_RING_CS"/>
</dbReference>
<keyword evidence="3" id="KW-0862">Zinc</keyword>
<comment type="caution">
    <text evidence="8">The sequence shown here is derived from an EMBL/GenBank/DDBJ whole genome shotgun (WGS) entry which is preliminary data.</text>
</comment>
<proteinExistence type="predicted"/>
<reference evidence="8" key="1">
    <citation type="submission" date="2022-07" db="EMBL/GenBank/DDBJ databases">
        <title>The genome of Lyophyllum shimeji provides insight into the initial evolution of ectomycorrhizal fungal genome.</title>
        <authorList>
            <person name="Kobayashi Y."/>
            <person name="Shibata T."/>
            <person name="Hirakawa H."/>
            <person name="Shigenobu S."/>
            <person name="Nishiyama T."/>
            <person name="Yamada A."/>
            <person name="Hasebe M."/>
            <person name="Kawaguchi M."/>
        </authorList>
    </citation>
    <scope>NUCLEOTIDE SEQUENCE</scope>
    <source>
        <strain evidence="8">AT787</strain>
    </source>
</reference>
<dbReference type="InterPro" id="IPR013083">
    <property type="entry name" value="Znf_RING/FYVE/PHD"/>
</dbReference>
<evidence type="ECO:0000313" key="8">
    <source>
        <dbReference type="EMBL" id="GLB41641.1"/>
    </source>
</evidence>
<evidence type="ECO:0000256" key="5">
    <source>
        <dbReference type="SAM" id="Coils"/>
    </source>
</evidence>
<accession>A0A9P3PUS9</accession>
<dbReference type="InterPro" id="IPR051051">
    <property type="entry name" value="E3_ubiq-ligase_TRIM/RNF"/>
</dbReference>
<dbReference type="Pfam" id="PF00097">
    <property type="entry name" value="zf-C3HC4"/>
    <property type="match status" value="1"/>
</dbReference>
<feature type="coiled-coil region" evidence="5">
    <location>
        <begin position="85"/>
        <end position="119"/>
    </location>
</feature>
<evidence type="ECO:0000313" key="9">
    <source>
        <dbReference type="Proteomes" id="UP001063166"/>
    </source>
</evidence>
<evidence type="ECO:0000256" key="4">
    <source>
        <dbReference type="PROSITE-ProRule" id="PRU00175"/>
    </source>
</evidence>
<dbReference type="PANTHER" id="PTHR25465">
    <property type="entry name" value="B-BOX DOMAIN CONTAINING"/>
    <property type="match status" value="1"/>
</dbReference>
<keyword evidence="5" id="KW-0175">Coiled coil</keyword>
<evidence type="ECO:0000256" key="2">
    <source>
        <dbReference type="ARBA" id="ARBA00022771"/>
    </source>
</evidence>
<dbReference type="Gene3D" id="3.30.40.10">
    <property type="entry name" value="Zinc/RING finger domain, C3HC4 (zinc finger)"/>
    <property type="match status" value="1"/>
</dbReference>
<dbReference type="InterPro" id="IPR001841">
    <property type="entry name" value="Znf_RING"/>
</dbReference>